<keyword evidence="1" id="KW-0472">Membrane</keyword>
<dbReference type="GeneID" id="6069392"/>
<organism evidence="3">
    <name type="scientific">Laccaria bicolor (strain S238N-H82 / ATCC MYA-4686)</name>
    <name type="common">Bicoloured deceiver</name>
    <name type="synonym">Laccaria laccata var. bicolor</name>
    <dbReference type="NCBI Taxonomy" id="486041"/>
    <lineage>
        <taxon>Eukaryota</taxon>
        <taxon>Fungi</taxon>
        <taxon>Dikarya</taxon>
        <taxon>Basidiomycota</taxon>
        <taxon>Agaricomycotina</taxon>
        <taxon>Agaricomycetes</taxon>
        <taxon>Agaricomycetidae</taxon>
        <taxon>Agaricales</taxon>
        <taxon>Agaricineae</taxon>
        <taxon>Hydnangiaceae</taxon>
        <taxon>Laccaria</taxon>
    </lineage>
</organism>
<dbReference type="InParanoid" id="B0CRS6"/>
<dbReference type="AlphaFoldDB" id="B0CRS6"/>
<dbReference type="EMBL" id="DS547091">
    <property type="protein sequence ID" value="EDR15250.1"/>
    <property type="molecule type" value="Genomic_DNA"/>
</dbReference>
<sequence length="80" mass="8970">MTITTTYLDITPPSPCVRSCKLSSLHLVLLTYGMIGFPLFFSMTVLWPWSLVDVRQLLAIEVAYKGSDSGRSDRILYIAV</sequence>
<reference evidence="2 3" key="1">
    <citation type="journal article" date="2008" name="Nature">
        <title>The genome of Laccaria bicolor provides insights into mycorrhizal symbiosis.</title>
        <authorList>
            <person name="Martin F."/>
            <person name="Aerts A."/>
            <person name="Ahren D."/>
            <person name="Brun A."/>
            <person name="Danchin E.G.J."/>
            <person name="Duchaussoy F."/>
            <person name="Gibon J."/>
            <person name="Kohler A."/>
            <person name="Lindquist E."/>
            <person name="Pereda V."/>
            <person name="Salamov A."/>
            <person name="Shapiro H.J."/>
            <person name="Wuyts J."/>
            <person name="Blaudez D."/>
            <person name="Buee M."/>
            <person name="Brokstein P."/>
            <person name="Canbaeck B."/>
            <person name="Cohen D."/>
            <person name="Courty P.E."/>
            <person name="Coutinho P.M."/>
            <person name="Delaruelle C."/>
            <person name="Detter J.C."/>
            <person name="Deveau A."/>
            <person name="DiFazio S."/>
            <person name="Duplessis S."/>
            <person name="Fraissinet-Tachet L."/>
            <person name="Lucic E."/>
            <person name="Frey-Klett P."/>
            <person name="Fourrey C."/>
            <person name="Feussner I."/>
            <person name="Gay G."/>
            <person name="Grimwood J."/>
            <person name="Hoegger P.J."/>
            <person name="Jain P."/>
            <person name="Kilaru S."/>
            <person name="Labbe J."/>
            <person name="Lin Y.C."/>
            <person name="Legue V."/>
            <person name="Le Tacon F."/>
            <person name="Marmeisse R."/>
            <person name="Melayah D."/>
            <person name="Montanini B."/>
            <person name="Muratet M."/>
            <person name="Nehls U."/>
            <person name="Niculita-Hirzel H."/>
            <person name="Oudot-Le Secq M.P."/>
            <person name="Peter M."/>
            <person name="Quesneville H."/>
            <person name="Rajashekar B."/>
            <person name="Reich M."/>
            <person name="Rouhier N."/>
            <person name="Schmutz J."/>
            <person name="Yin T."/>
            <person name="Chalot M."/>
            <person name="Henrissat B."/>
            <person name="Kuees U."/>
            <person name="Lucas S."/>
            <person name="Van de Peer Y."/>
            <person name="Podila G.K."/>
            <person name="Polle A."/>
            <person name="Pukkila P.J."/>
            <person name="Richardson P.M."/>
            <person name="Rouze P."/>
            <person name="Sanders I.R."/>
            <person name="Stajich J.E."/>
            <person name="Tunlid A."/>
            <person name="Tuskan G."/>
            <person name="Grigoriev I.V."/>
        </authorList>
    </citation>
    <scope>NUCLEOTIDE SEQUENCE [LARGE SCALE GENOMIC DNA]</scope>
    <source>
        <strain evidence="3">S238N-H82 / ATCC MYA-4686</strain>
    </source>
</reference>
<keyword evidence="3" id="KW-1185">Reference proteome</keyword>
<dbReference type="Proteomes" id="UP000001194">
    <property type="component" value="Unassembled WGS sequence"/>
</dbReference>
<protein>
    <submittedName>
        <fullName evidence="2">Predicted protein</fullName>
    </submittedName>
</protein>
<dbReference type="KEGG" id="lbc:LACBIDRAFT_301283"/>
<dbReference type="RefSeq" id="XP_001873458.1">
    <property type="nucleotide sequence ID" value="XM_001873423.1"/>
</dbReference>
<dbReference type="OrthoDB" id="10501449at2759"/>
<evidence type="ECO:0000313" key="3">
    <source>
        <dbReference type="Proteomes" id="UP000001194"/>
    </source>
</evidence>
<keyword evidence="1" id="KW-1133">Transmembrane helix</keyword>
<feature type="transmembrane region" description="Helical" evidence="1">
    <location>
        <begin position="27"/>
        <end position="49"/>
    </location>
</feature>
<dbReference type="HOGENOM" id="CLU_2590156_0_0_1"/>
<accession>B0CRS6</accession>
<evidence type="ECO:0000256" key="1">
    <source>
        <dbReference type="SAM" id="Phobius"/>
    </source>
</evidence>
<name>B0CRS6_LACBS</name>
<keyword evidence="1" id="KW-0812">Transmembrane</keyword>
<proteinExistence type="predicted"/>
<gene>
    <name evidence="2" type="ORF">LACBIDRAFT_301283</name>
</gene>
<evidence type="ECO:0000313" key="2">
    <source>
        <dbReference type="EMBL" id="EDR15250.1"/>
    </source>
</evidence>